<feature type="compositionally biased region" description="Gly residues" evidence="1">
    <location>
        <begin position="190"/>
        <end position="207"/>
    </location>
</feature>
<gene>
    <name evidence="2" type="ORF">DY000_02020972</name>
</gene>
<feature type="region of interest" description="Disordered" evidence="1">
    <location>
        <begin position="140"/>
        <end position="207"/>
    </location>
</feature>
<accession>A0ABQ7EDI3</accession>
<proteinExistence type="predicted"/>
<feature type="compositionally biased region" description="Gly residues" evidence="1">
    <location>
        <begin position="224"/>
        <end position="241"/>
    </location>
</feature>
<evidence type="ECO:0000313" key="2">
    <source>
        <dbReference type="EMBL" id="KAF3594821.1"/>
    </source>
</evidence>
<evidence type="ECO:0008006" key="4">
    <source>
        <dbReference type="Google" id="ProtNLM"/>
    </source>
</evidence>
<protein>
    <recommendedName>
        <fullName evidence="4">NPH3 domain-containing protein</fullName>
    </recommendedName>
</protein>
<comment type="caution">
    <text evidence="2">The sequence shown here is derived from an EMBL/GenBank/DDBJ whole genome shotgun (WGS) entry which is preliminary data.</text>
</comment>
<dbReference type="EMBL" id="QGKV02000299">
    <property type="protein sequence ID" value="KAF3594821.1"/>
    <property type="molecule type" value="Genomic_DNA"/>
</dbReference>
<organism evidence="2 3">
    <name type="scientific">Brassica cretica</name>
    <name type="common">Mustard</name>
    <dbReference type="NCBI Taxonomy" id="69181"/>
    <lineage>
        <taxon>Eukaryota</taxon>
        <taxon>Viridiplantae</taxon>
        <taxon>Streptophyta</taxon>
        <taxon>Embryophyta</taxon>
        <taxon>Tracheophyta</taxon>
        <taxon>Spermatophyta</taxon>
        <taxon>Magnoliopsida</taxon>
        <taxon>eudicotyledons</taxon>
        <taxon>Gunneridae</taxon>
        <taxon>Pentapetalae</taxon>
        <taxon>rosids</taxon>
        <taxon>malvids</taxon>
        <taxon>Brassicales</taxon>
        <taxon>Brassicaceae</taxon>
        <taxon>Brassiceae</taxon>
        <taxon>Brassica</taxon>
    </lineage>
</organism>
<reference evidence="2 3" key="1">
    <citation type="journal article" date="2020" name="BMC Genomics">
        <title>Intraspecific diversification of the crop wild relative Brassica cretica Lam. using demographic model selection.</title>
        <authorList>
            <person name="Kioukis A."/>
            <person name="Michalopoulou V.A."/>
            <person name="Briers L."/>
            <person name="Pirintsos S."/>
            <person name="Studholme D.J."/>
            <person name="Pavlidis P."/>
            <person name="Sarris P.F."/>
        </authorList>
    </citation>
    <scope>NUCLEOTIDE SEQUENCE [LARGE SCALE GENOMIC DNA]</scope>
    <source>
        <strain evidence="3">cv. PFS-1207/04</strain>
    </source>
</reference>
<dbReference type="Proteomes" id="UP000266723">
    <property type="component" value="Unassembled WGS sequence"/>
</dbReference>
<keyword evidence="3" id="KW-1185">Reference proteome</keyword>
<name>A0ABQ7EDI3_BRACR</name>
<evidence type="ECO:0000313" key="3">
    <source>
        <dbReference type="Proteomes" id="UP000266723"/>
    </source>
</evidence>
<evidence type="ECO:0000256" key="1">
    <source>
        <dbReference type="SAM" id="MobiDB-lite"/>
    </source>
</evidence>
<sequence>MKNNTANVGGNEINEANYESQESVLIDTKLKLAAQHRVLAHVDLLVSEYQDAPISIAAKRVHNSTEVDVIFVPLFLSLSYHRFSKVNPHHKISRNRDLKRMLLTFLTAQEEWKRSGGRDHLRAARFLGLSGGYLESSVKSQRRREFRRTETETERDELSKLERGDESSYETSSGDQGSEGVYEAQSRGISSGGGSRGGGGCGGGRGSGGYGEVVVYNWSGGGYRGGGGGYEGSNGGGGNSGDGDRNGCGNRSGGSGGGD</sequence>
<feature type="region of interest" description="Disordered" evidence="1">
    <location>
        <begin position="224"/>
        <end position="259"/>
    </location>
</feature>
<feature type="compositionally biased region" description="Basic and acidic residues" evidence="1">
    <location>
        <begin position="147"/>
        <end position="166"/>
    </location>
</feature>
<feature type="compositionally biased region" description="Gly residues" evidence="1">
    <location>
        <begin position="250"/>
        <end position="259"/>
    </location>
</feature>